<dbReference type="InterPro" id="IPR036915">
    <property type="entry name" value="Cyclin-like_sf"/>
</dbReference>
<comment type="caution">
    <text evidence="3">The sequence shown here is derived from an EMBL/GenBank/DDBJ whole genome shotgun (WGS) entry which is preliminary data.</text>
</comment>
<dbReference type="OrthoDB" id="10250320at2759"/>
<accession>A0A9P6EP46</accession>
<dbReference type="GO" id="GO:0000307">
    <property type="term" value="C:cyclin-dependent protein kinase holoenzyme complex"/>
    <property type="evidence" value="ECO:0007669"/>
    <property type="project" value="TreeGrafter"/>
</dbReference>
<evidence type="ECO:0000259" key="2">
    <source>
        <dbReference type="Pfam" id="PF00134"/>
    </source>
</evidence>
<feature type="region of interest" description="Disordered" evidence="1">
    <location>
        <begin position="188"/>
        <end position="288"/>
    </location>
</feature>
<dbReference type="Pfam" id="PF00134">
    <property type="entry name" value="Cyclin_N"/>
    <property type="match status" value="1"/>
</dbReference>
<protein>
    <recommendedName>
        <fullName evidence="2">Cyclin N-terminal domain-containing protein</fullName>
    </recommendedName>
</protein>
<dbReference type="GO" id="GO:0005634">
    <property type="term" value="C:nucleus"/>
    <property type="evidence" value="ECO:0007669"/>
    <property type="project" value="TreeGrafter"/>
</dbReference>
<dbReference type="GO" id="GO:0016538">
    <property type="term" value="F:cyclin-dependent protein serine/threonine kinase regulator activity"/>
    <property type="evidence" value="ECO:0007669"/>
    <property type="project" value="TreeGrafter"/>
</dbReference>
<name>A0A9P6EP46_9AGAR</name>
<dbReference type="SUPFAM" id="SSF47954">
    <property type="entry name" value="Cyclin-like"/>
    <property type="match status" value="1"/>
</dbReference>
<gene>
    <name evidence="3" type="ORF">CPB83DRAFT_846362</name>
</gene>
<feature type="region of interest" description="Disordered" evidence="1">
    <location>
        <begin position="1"/>
        <end position="22"/>
    </location>
</feature>
<dbReference type="Gene3D" id="1.10.472.10">
    <property type="entry name" value="Cyclin-like"/>
    <property type="match status" value="1"/>
</dbReference>
<feature type="compositionally biased region" description="Basic and acidic residues" evidence="1">
    <location>
        <begin position="210"/>
        <end position="220"/>
    </location>
</feature>
<dbReference type="PANTHER" id="PTHR15615">
    <property type="match status" value="1"/>
</dbReference>
<sequence length="320" mass="35513">MASPTSSSSSSSSSPSSVHKFSLVDPQTHSPALLQLIDVKISRQVVEYAVDIIVDTVDYALGRPSSSKPARRPEHSQFTQFVASMLERAEVTMPTLLVSLVYVQRAKPHLHIGLEQWALERVFLGALIVASKYLNDSTLKNVHWSMCTGIFGKRDIGRIEREYLDVLNFELRVSEDDVLSHHQGLAAAAHLPPSPRHSPKSAIRQISEPEPAHEFTERRHSSTSSSSRRHHRRRDSPPQHLPELDPDSPTSSSSSSDHSSLFGPRTPESMDTSPAPAPTHPQAVKAAPPRKVLGLDASHFQGRTIENIIRRFPQIPRMHT</sequence>
<organism evidence="3 4">
    <name type="scientific">Crepidotus variabilis</name>
    <dbReference type="NCBI Taxonomy" id="179855"/>
    <lineage>
        <taxon>Eukaryota</taxon>
        <taxon>Fungi</taxon>
        <taxon>Dikarya</taxon>
        <taxon>Basidiomycota</taxon>
        <taxon>Agaricomycotina</taxon>
        <taxon>Agaricomycetes</taxon>
        <taxon>Agaricomycetidae</taxon>
        <taxon>Agaricales</taxon>
        <taxon>Agaricineae</taxon>
        <taxon>Crepidotaceae</taxon>
        <taxon>Crepidotus</taxon>
    </lineage>
</organism>
<proteinExistence type="predicted"/>
<evidence type="ECO:0000313" key="4">
    <source>
        <dbReference type="Proteomes" id="UP000807306"/>
    </source>
</evidence>
<dbReference type="AlphaFoldDB" id="A0A9P6EP46"/>
<reference evidence="3" key="1">
    <citation type="submission" date="2020-11" db="EMBL/GenBank/DDBJ databases">
        <authorList>
            <consortium name="DOE Joint Genome Institute"/>
            <person name="Ahrendt S."/>
            <person name="Riley R."/>
            <person name="Andreopoulos W."/>
            <person name="Labutti K."/>
            <person name="Pangilinan J."/>
            <person name="Ruiz-Duenas F.J."/>
            <person name="Barrasa J.M."/>
            <person name="Sanchez-Garcia M."/>
            <person name="Camarero S."/>
            <person name="Miyauchi S."/>
            <person name="Serrano A."/>
            <person name="Linde D."/>
            <person name="Babiker R."/>
            <person name="Drula E."/>
            <person name="Ayuso-Fernandez I."/>
            <person name="Pacheco R."/>
            <person name="Padilla G."/>
            <person name="Ferreira P."/>
            <person name="Barriuso J."/>
            <person name="Kellner H."/>
            <person name="Castanera R."/>
            <person name="Alfaro M."/>
            <person name="Ramirez L."/>
            <person name="Pisabarro A.G."/>
            <person name="Kuo A."/>
            <person name="Tritt A."/>
            <person name="Lipzen A."/>
            <person name="He G."/>
            <person name="Yan M."/>
            <person name="Ng V."/>
            <person name="Cullen D."/>
            <person name="Martin F."/>
            <person name="Rosso M.-N."/>
            <person name="Henrissat B."/>
            <person name="Hibbett D."/>
            <person name="Martinez A.T."/>
            <person name="Grigoriev I.V."/>
        </authorList>
    </citation>
    <scope>NUCLEOTIDE SEQUENCE</scope>
    <source>
        <strain evidence="3">CBS 506.95</strain>
    </source>
</reference>
<feature type="compositionally biased region" description="Low complexity" evidence="1">
    <location>
        <begin position="247"/>
        <end position="261"/>
    </location>
</feature>
<dbReference type="Proteomes" id="UP000807306">
    <property type="component" value="Unassembled WGS sequence"/>
</dbReference>
<evidence type="ECO:0000313" key="3">
    <source>
        <dbReference type="EMBL" id="KAF9532785.1"/>
    </source>
</evidence>
<feature type="domain" description="Cyclin N-terminal" evidence="2">
    <location>
        <begin position="77"/>
        <end position="172"/>
    </location>
</feature>
<dbReference type="InterPro" id="IPR013922">
    <property type="entry name" value="Cyclin_PHO80-like"/>
</dbReference>
<feature type="compositionally biased region" description="Low complexity" evidence="1">
    <location>
        <begin position="1"/>
        <end position="17"/>
    </location>
</feature>
<dbReference type="InterPro" id="IPR006671">
    <property type="entry name" value="Cyclin_N"/>
</dbReference>
<dbReference type="PANTHER" id="PTHR15615:SF10">
    <property type="entry name" value="PHO85 CYCLIN-2-RELATED"/>
    <property type="match status" value="1"/>
</dbReference>
<dbReference type="GO" id="GO:0019901">
    <property type="term" value="F:protein kinase binding"/>
    <property type="evidence" value="ECO:0007669"/>
    <property type="project" value="InterPro"/>
</dbReference>
<evidence type="ECO:0000256" key="1">
    <source>
        <dbReference type="SAM" id="MobiDB-lite"/>
    </source>
</evidence>
<keyword evidence="4" id="KW-1185">Reference proteome</keyword>
<dbReference type="EMBL" id="MU157830">
    <property type="protein sequence ID" value="KAF9532785.1"/>
    <property type="molecule type" value="Genomic_DNA"/>
</dbReference>
<dbReference type="CDD" id="cd20557">
    <property type="entry name" value="CYCLIN_ScPCL1-like"/>
    <property type="match status" value="1"/>
</dbReference>